<dbReference type="WBParaSite" id="MBELARI_LOCUS20947.1">
    <property type="protein sequence ID" value="MBELARI_LOCUS20947.1"/>
    <property type="gene ID" value="MBELARI_LOCUS20947"/>
</dbReference>
<name>A0AAF3F306_9BILA</name>
<proteinExistence type="inferred from homology"/>
<dbReference type="PROSITE" id="PS00125">
    <property type="entry name" value="SER_THR_PHOSPHATASE"/>
    <property type="match status" value="1"/>
</dbReference>
<dbReference type="InterPro" id="IPR025714">
    <property type="entry name" value="Methyltranfer_dom"/>
</dbReference>
<dbReference type="InterPro" id="IPR050341">
    <property type="entry name" value="PP1_catalytic_subunit"/>
</dbReference>
<dbReference type="PANTHER" id="PTHR11668:SF285">
    <property type="entry name" value="SERINE_THREONINE-PROTEIN PHOSPHATASE-RELATED"/>
    <property type="match status" value="1"/>
</dbReference>
<dbReference type="InterPro" id="IPR029063">
    <property type="entry name" value="SAM-dependent_MTases_sf"/>
</dbReference>
<comment type="catalytic activity">
    <reaction evidence="1">
        <text>O-phospho-L-threonyl-[protein] + H2O = L-threonyl-[protein] + phosphate</text>
        <dbReference type="Rhea" id="RHEA:47004"/>
        <dbReference type="Rhea" id="RHEA-COMP:11060"/>
        <dbReference type="Rhea" id="RHEA-COMP:11605"/>
        <dbReference type="ChEBI" id="CHEBI:15377"/>
        <dbReference type="ChEBI" id="CHEBI:30013"/>
        <dbReference type="ChEBI" id="CHEBI:43474"/>
        <dbReference type="ChEBI" id="CHEBI:61977"/>
        <dbReference type="EC" id="3.1.3.16"/>
    </reaction>
</comment>
<dbReference type="InterPro" id="IPR029052">
    <property type="entry name" value="Metallo-depent_PP-like"/>
</dbReference>
<dbReference type="InterPro" id="IPR006186">
    <property type="entry name" value="Ser/Thr-sp_prot-phosphatase"/>
</dbReference>
<evidence type="ECO:0000256" key="1">
    <source>
        <dbReference type="RuleBase" id="RU004273"/>
    </source>
</evidence>
<dbReference type="GO" id="GO:0005634">
    <property type="term" value="C:nucleus"/>
    <property type="evidence" value="ECO:0007669"/>
    <property type="project" value="TreeGrafter"/>
</dbReference>
<feature type="region of interest" description="Disordered" evidence="2">
    <location>
        <begin position="419"/>
        <end position="447"/>
    </location>
</feature>
<dbReference type="InterPro" id="IPR004843">
    <property type="entry name" value="Calcineurin-like_PHP"/>
</dbReference>
<evidence type="ECO:0000259" key="3">
    <source>
        <dbReference type="PROSITE" id="PS00125"/>
    </source>
</evidence>
<dbReference type="Pfam" id="PF13847">
    <property type="entry name" value="Methyltransf_31"/>
    <property type="match status" value="1"/>
</dbReference>
<feature type="domain" description="Serine/threonine specific protein phosphatases" evidence="3">
    <location>
        <begin position="229"/>
        <end position="234"/>
    </location>
</feature>
<dbReference type="Gene3D" id="3.60.21.10">
    <property type="match status" value="1"/>
</dbReference>
<reference evidence="5" key="1">
    <citation type="submission" date="2024-02" db="UniProtKB">
        <authorList>
            <consortium name="WormBaseParasite"/>
        </authorList>
    </citation>
    <scope>IDENTIFICATION</scope>
</reference>
<protein>
    <recommendedName>
        <fullName evidence="1">Serine/threonine-protein phosphatase</fullName>
        <ecNumber evidence="1">3.1.3.16</ecNumber>
    </recommendedName>
</protein>
<dbReference type="GO" id="GO:0004722">
    <property type="term" value="F:protein serine/threonine phosphatase activity"/>
    <property type="evidence" value="ECO:0007669"/>
    <property type="project" value="UniProtKB-EC"/>
</dbReference>
<dbReference type="SUPFAM" id="SSF53335">
    <property type="entry name" value="S-adenosyl-L-methionine-dependent methyltransferases"/>
    <property type="match status" value="1"/>
</dbReference>
<dbReference type="AlphaFoldDB" id="A0AAF3F306"/>
<dbReference type="PANTHER" id="PTHR11668">
    <property type="entry name" value="SERINE/THREONINE PROTEIN PHOSPHATASE"/>
    <property type="match status" value="1"/>
</dbReference>
<dbReference type="SMART" id="SM00156">
    <property type="entry name" value="PP2Ac"/>
    <property type="match status" value="1"/>
</dbReference>
<dbReference type="Gene3D" id="3.40.50.150">
    <property type="entry name" value="Vaccinia Virus protein VP39"/>
    <property type="match status" value="1"/>
</dbReference>
<dbReference type="EC" id="3.1.3.16" evidence="1"/>
<dbReference type="Pfam" id="PF00149">
    <property type="entry name" value="Metallophos"/>
    <property type="match status" value="1"/>
</dbReference>
<evidence type="ECO:0000313" key="5">
    <source>
        <dbReference type="WBParaSite" id="MBELARI_LOCUS20947.1"/>
    </source>
</evidence>
<keyword evidence="4" id="KW-1185">Reference proteome</keyword>
<dbReference type="Proteomes" id="UP000887575">
    <property type="component" value="Unassembled WGS sequence"/>
</dbReference>
<dbReference type="SUPFAM" id="SSF56300">
    <property type="entry name" value="Metallo-dependent phosphatases"/>
    <property type="match status" value="1"/>
</dbReference>
<evidence type="ECO:0000256" key="2">
    <source>
        <dbReference type="SAM" id="MobiDB-lite"/>
    </source>
</evidence>
<sequence length="447" mass="50545">MDTNAKVIKQESAKNRNHKGLLFSVDDAKKLTLADSTFDVVLDKGTLAAMFPSPQPADEQKEMLSKMFSKVARVLKPMGRYLIVTLAQEHILDFWLKELSEICILKVHKEAKNLPNDVQSLAHRIVRRLMKGETMASFSDDEIYVILEAVRRVLLCQSAFIEMTAPLVIFGDIHGQFQDLLRFFKVVGSPPKTKCLFLGDYVDRCGKSLEVIMLLLSLKLLYPSKIELLRGNHECAKINRSYGFYEELRRKRTVFNELPLCALVSKRIFCMHGGISPHITSWDIVRQLKKPQTVKECDEGIALDLMWADPTQDTCGFVPNMFRSVSYLFGDDAVKQFCAKLNVDMIVRAHELVMDGHAIQADGQLCTIFTAPNYCGTDRNSGSVMRVTKTLQVSFETMRPKTILPNTLDKRRKALLEKLTRSDPTAKSPMPQHKGATEKLLLTQGNS</sequence>
<keyword evidence="1" id="KW-0378">Hydrolase</keyword>
<accession>A0AAF3F306</accession>
<dbReference type="GO" id="GO:0005737">
    <property type="term" value="C:cytoplasm"/>
    <property type="evidence" value="ECO:0007669"/>
    <property type="project" value="TreeGrafter"/>
</dbReference>
<organism evidence="4 5">
    <name type="scientific">Mesorhabditis belari</name>
    <dbReference type="NCBI Taxonomy" id="2138241"/>
    <lineage>
        <taxon>Eukaryota</taxon>
        <taxon>Metazoa</taxon>
        <taxon>Ecdysozoa</taxon>
        <taxon>Nematoda</taxon>
        <taxon>Chromadorea</taxon>
        <taxon>Rhabditida</taxon>
        <taxon>Rhabditina</taxon>
        <taxon>Rhabditomorpha</taxon>
        <taxon>Rhabditoidea</taxon>
        <taxon>Rhabditidae</taxon>
        <taxon>Mesorhabditinae</taxon>
        <taxon>Mesorhabditis</taxon>
    </lineage>
</organism>
<comment type="similarity">
    <text evidence="1">Belongs to the PPP phosphatase family.</text>
</comment>
<evidence type="ECO:0000313" key="4">
    <source>
        <dbReference type="Proteomes" id="UP000887575"/>
    </source>
</evidence>
<dbReference type="PRINTS" id="PR00114">
    <property type="entry name" value="STPHPHTASE"/>
</dbReference>